<evidence type="ECO:0000256" key="2">
    <source>
        <dbReference type="ARBA" id="ARBA00022723"/>
    </source>
</evidence>
<comment type="similarity">
    <text evidence="1">Belongs to the cytochrome P450 family.</text>
</comment>
<keyword evidence="7" id="KW-1185">Reference proteome</keyword>
<keyword evidence="4 5" id="KW-0408">Iron</keyword>
<proteinExistence type="inferred from homology"/>
<keyword evidence="3" id="KW-0560">Oxidoreductase</keyword>
<dbReference type="InterPro" id="IPR001128">
    <property type="entry name" value="Cyt_P450"/>
</dbReference>
<keyword evidence="5" id="KW-0349">Heme</keyword>
<gene>
    <name evidence="6" type="ORF">SI7747_02002793</name>
</gene>
<dbReference type="PRINTS" id="PR00385">
    <property type="entry name" value="P450"/>
</dbReference>
<dbReference type="GO" id="GO:0005506">
    <property type="term" value="F:iron ion binding"/>
    <property type="evidence" value="ECO:0007669"/>
    <property type="project" value="InterPro"/>
</dbReference>
<dbReference type="PRINTS" id="PR00463">
    <property type="entry name" value="EP450I"/>
</dbReference>
<dbReference type="SUPFAM" id="SSF48264">
    <property type="entry name" value="Cytochrome P450"/>
    <property type="match status" value="1"/>
</dbReference>
<evidence type="ECO:0000256" key="3">
    <source>
        <dbReference type="ARBA" id="ARBA00023002"/>
    </source>
</evidence>
<name>A0A7I8IGQ1_SPIIN</name>
<dbReference type="InterPro" id="IPR002401">
    <property type="entry name" value="Cyt_P450_E_grp-I"/>
</dbReference>
<comment type="cofactor">
    <cofactor evidence="5">
        <name>heme</name>
        <dbReference type="ChEBI" id="CHEBI:30413"/>
    </cofactor>
</comment>
<feature type="binding site" description="axial binding residue" evidence="5">
    <location>
        <position position="487"/>
    </location>
    <ligand>
        <name>heme</name>
        <dbReference type="ChEBI" id="CHEBI:30413"/>
    </ligand>
    <ligandPart>
        <name>Fe</name>
        <dbReference type="ChEBI" id="CHEBI:18248"/>
    </ligandPart>
</feature>
<dbReference type="AlphaFoldDB" id="A0A7I8IGQ1"/>
<dbReference type="PANTHER" id="PTHR24296">
    <property type="entry name" value="CYTOCHROME P450"/>
    <property type="match status" value="1"/>
</dbReference>
<reference evidence="6 7" key="1">
    <citation type="submission" date="2019-12" db="EMBL/GenBank/DDBJ databases">
        <authorList>
            <person name="Scholz U."/>
            <person name="Mascher M."/>
            <person name="Fiebig A."/>
        </authorList>
    </citation>
    <scope>NUCLEOTIDE SEQUENCE</scope>
</reference>
<dbReference type="EMBL" id="CACRZD030000002">
    <property type="protein sequence ID" value="CAA6656253.1"/>
    <property type="molecule type" value="Genomic_DNA"/>
</dbReference>
<dbReference type="CDD" id="cd11064">
    <property type="entry name" value="CYP86A"/>
    <property type="match status" value="1"/>
</dbReference>
<dbReference type="GO" id="GO:0016705">
    <property type="term" value="F:oxidoreductase activity, acting on paired donors, with incorporation or reduction of molecular oxygen"/>
    <property type="evidence" value="ECO:0007669"/>
    <property type="project" value="InterPro"/>
</dbReference>
<dbReference type="InterPro" id="IPR036396">
    <property type="entry name" value="Cyt_P450_sf"/>
</dbReference>
<keyword evidence="2 5" id="KW-0479">Metal-binding</keyword>
<dbReference type="Pfam" id="PF00067">
    <property type="entry name" value="p450"/>
    <property type="match status" value="1"/>
</dbReference>
<accession>A0A7I8IGQ1</accession>
<organism evidence="6">
    <name type="scientific">Spirodela intermedia</name>
    <name type="common">Intermediate duckweed</name>
    <dbReference type="NCBI Taxonomy" id="51605"/>
    <lineage>
        <taxon>Eukaryota</taxon>
        <taxon>Viridiplantae</taxon>
        <taxon>Streptophyta</taxon>
        <taxon>Embryophyta</taxon>
        <taxon>Tracheophyta</taxon>
        <taxon>Spermatophyta</taxon>
        <taxon>Magnoliopsida</taxon>
        <taxon>Liliopsida</taxon>
        <taxon>Araceae</taxon>
        <taxon>Lemnoideae</taxon>
        <taxon>Spirodela</taxon>
    </lineage>
</organism>
<evidence type="ECO:0000256" key="1">
    <source>
        <dbReference type="ARBA" id="ARBA00010617"/>
    </source>
</evidence>
<dbReference type="Gene3D" id="1.10.630.10">
    <property type="entry name" value="Cytochrome P450"/>
    <property type="match status" value="1"/>
</dbReference>
<sequence length="540" mass="61741">MESFVMGMLPAVAVTAAAAVILGRRLLWPGGNGRRRRYHHVAGTVLDQVLHFDKIYDYLTELARRHKTFRVLMEFRYEINTCDPAIVEHILSSNFHGYGKGWYFYETMEALLGDGIFVVDGSKWLHQRKLSSRQFSTRFLRDYSGSVFKNNATKLAEVISDAAASDEVIDVQELFMKSTMDSIFEVAFGVQLNCVQGSDKEAAKFVRAFNESSALIMWRFFNPLWKLERFLNIGSEAVLRKNINRVDEYVYKMIHAKISRGEEQVVDLLLALISSISPSSFFSLCSSTHGSVWRPLQLKQESDILSRFLQERAEDPTEMSLKYLRDIILSFVIAGKDTTAGTLSWFFHMLCKHPFVQEKISREVGTVLGEAEAKAELSFGGFAGCITEEALEKMNYLRAALSETLRLYPAVPLDSKVCLADDRLPDGFDVVEGEVINFQPYAMGRMKYIWGEDAEDFRPERWLDEDGVFRHESPYKFTAFQAGPRLCLGKEFAYRQMTIFAAVLLRFFEFKLADEKKAVEYKPMLTLHINGGLRLHAFQK</sequence>
<evidence type="ECO:0000256" key="4">
    <source>
        <dbReference type="ARBA" id="ARBA00023004"/>
    </source>
</evidence>
<dbReference type="EMBL" id="LR743589">
    <property type="protein sequence ID" value="CAA2616575.1"/>
    <property type="molecule type" value="Genomic_DNA"/>
</dbReference>
<dbReference type="GO" id="GO:0004497">
    <property type="term" value="F:monooxygenase activity"/>
    <property type="evidence" value="ECO:0007669"/>
    <property type="project" value="InterPro"/>
</dbReference>
<evidence type="ECO:0000313" key="6">
    <source>
        <dbReference type="EMBL" id="CAA2616575.1"/>
    </source>
</evidence>
<dbReference type="GO" id="GO:0020037">
    <property type="term" value="F:heme binding"/>
    <property type="evidence" value="ECO:0007669"/>
    <property type="project" value="InterPro"/>
</dbReference>
<dbReference type="Proteomes" id="UP001189122">
    <property type="component" value="Unassembled WGS sequence"/>
</dbReference>
<evidence type="ECO:0000256" key="5">
    <source>
        <dbReference type="PIRSR" id="PIRSR602401-1"/>
    </source>
</evidence>
<protein>
    <submittedName>
        <fullName evidence="6">Uncharacterized protein</fullName>
    </submittedName>
</protein>
<evidence type="ECO:0000313" key="7">
    <source>
        <dbReference type="Proteomes" id="UP001189122"/>
    </source>
</evidence>